<keyword evidence="6 7" id="KW-0472">Membrane</keyword>
<comment type="subcellular location">
    <subcellularLocation>
        <location evidence="1">Cell membrane</location>
        <topology evidence="1">Multi-pass membrane protein</topology>
    </subcellularLocation>
</comment>
<feature type="transmembrane region" description="Helical" evidence="7">
    <location>
        <begin position="80"/>
        <end position="102"/>
    </location>
</feature>
<dbReference type="PANTHER" id="PTHR40043">
    <property type="entry name" value="UPF0719 INNER MEMBRANE PROTEIN YJFL"/>
    <property type="match status" value="1"/>
</dbReference>
<evidence type="ECO:0000256" key="2">
    <source>
        <dbReference type="ARBA" id="ARBA00005779"/>
    </source>
</evidence>
<keyword evidence="5 7" id="KW-1133">Transmembrane helix</keyword>
<feature type="transmembrane region" description="Helical" evidence="7">
    <location>
        <begin position="14"/>
        <end position="37"/>
    </location>
</feature>
<comment type="caution">
    <text evidence="8">The sequence shown here is derived from an EMBL/GenBank/DDBJ whole genome shotgun (WGS) entry which is preliminary data.</text>
</comment>
<evidence type="ECO:0000313" key="9">
    <source>
        <dbReference type="Proteomes" id="UP001382455"/>
    </source>
</evidence>
<evidence type="ECO:0000256" key="7">
    <source>
        <dbReference type="SAM" id="Phobius"/>
    </source>
</evidence>
<feature type="transmembrane region" description="Helical" evidence="7">
    <location>
        <begin position="49"/>
        <end position="68"/>
    </location>
</feature>
<sequence length="138" mass="14501">MENGYDLIAGVTNFAMSFGISLVLLFVFKILFAFVTPHDEWKLIKEDKNAAAAIGFGGAVVGFALALAGAVSNSGGILDFAIWGGIALIAQLLAFAIVRFAFMPKIVKRIEDNEISAGVILASTNIAVGLLNAASMTY</sequence>
<keyword evidence="3" id="KW-1003">Cell membrane</keyword>
<evidence type="ECO:0000256" key="3">
    <source>
        <dbReference type="ARBA" id="ARBA00022475"/>
    </source>
</evidence>
<dbReference type="Pfam" id="PF03994">
    <property type="entry name" value="DUF350"/>
    <property type="match status" value="1"/>
</dbReference>
<organism evidence="8 9">
    <name type="scientific">Pseudoalteromonas spongiae</name>
    <dbReference type="NCBI Taxonomy" id="298657"/>
    <lineage>
        <taxon>Bacteria</taxon>
        <taxon>Pseudomonadati</taxon>
        <taxon>Pseudomonadota</taxon>
        <taxon>Gammaproteobacteria</taxon>
        <taxon>Alteromonadales</taxon>
        <taxon>Pseudoalteromonadaceae</taxon>
        <taxon>Pseudoalteromonas</taxon>
    </lineage>
</organism>
<feature type="transmembrane region" description="Helical" evidence="7">
    <location>
        <begin position="114"/>
        <end position="134"/>
    </location>
</feature>
<dbReference type="PANTHER" id="PTHR40043:SF1">
    <property type="entry name" value="UPF0719 INNER MEMBRANE PROTEIN YJFL"/>
    <property type="match status" value="1"/>
</dbReference>
<gene>
    <name evidence="8" type="ORF">WAE96_15600</name>
</gene>
<evidence type="ECO:0000256" key="1">
    <source>
        <dbReference type="ARBA" id="ARBA00004651"/>
    </source>
</evidence>
<proteinExistence type="inferred from homology"/>
<evidence type="ECO:0000256" key="4">
    <source>
        <dbReference type="ARBA" id="ARBA00022692"/>
    </source>
</evidence>
<evidence type="ECO:0000313" key="8">
    <source>
        <dbReference type="EMBL" id="MEI4551097.1"/>
    </source>
</evidence>
<keyword evidence="9" id="KW-1185">Reference proteome</keyword>
<name>A0ABU8EYM3_9GAMM</name>
<accession>A0ABU8EYM3</accession>
<dbReference type="InterPro" id="IPR007140">
    <property type="entry name" value="DUF350"/>
</dbReference>
<reference evidence="8 9" key="1">
    <citation type="submission" date="2023-12" db="EMBL/GenBank/DDBJ databases">
        <title>Friends and Foes: Symbiotic and Algicidal bacterial influence on Karenia brevis blooms.</title>
        <authorList>
            <person name="Fei C."/>
            <person name="Mohamed A.R."/>
            <person name="Booker A."/>
            <person name="Arshad M."/>
            <person name="Klass S."/>
            <person name="Ahn S."/>
            <person name="Gilbert P.M."/>
            <person name="Heil C.A."/>
            <person name="Martinez J.M."/>
            <person name="Amin S.A."/>
        </authorList>
    </citation>
    <scope>NUCLEOTIDE SEQUENCE [LARGE SCALE GENOMIC DNA]</scope>
    <source>
        <strain evidence="8 9">CE15</strain>
    </source>
</reference>
<dbReference type="Proteomes" id="UP001382455">
    <property type="component" value="Unassembled WGS sequence"/>
</dbReference>
<comment type="similarity">
    <text evidence="2">Belongs to the UPF0719 family.</text>
</comment>
<evidence type="ECO:0000256" key="5">
    <source>
        <dbReference type="ARBA" id="ARBA00022989"/>
    </source>
</evidence>
<keyword evidence="4 7" id="KW-0812">Transmembrane</keyword>
<dbReference type="EMBL" id="JBAWKS010000002">
    <property type="protein sequence ID" value="MEI4551097.1"/>
    <property type="molecule type" value="Genomic_DNA"/>
</dbReference>
<evidence type="ECO:0000256" key="6">
    <source>
        <dbReference type="ARBA" id="ARBA00023136"/>
    </source>
</evidence>
<protein>
    <submittedName>
        <fullName evidence="8">DUF350 domain-containing protein</fullName>
    </submittedName>
</protein>
<dbReference type="RefSeq" id="WP_054979597.1">
    <property type="nucleotide sequence ID" value="NZ_CP023399.1"/>
</dbReference>